<proteinExistence type="predicted"/>
<dbReference type="Proteomes" id="UP000231658">
    <property type="component" value="Unassembled WGS sequence"/>
</dbReference>
<evidence type="ECO:0000313" key="1">
    <source>
        <dbReference type="EMBL" id="SCA55525.1"/>
    </source>
</evidence>
<reference evidence="1 2" key="1">
    <citation type="submission" date="2016-07" db="EMBL/GenBank/DDBJ databases">
        <authorList>
            <person name="Lefevre C.T."/>
        </authorList>
    </citation>
    <scope>NUCLEOTIDE SEQUENCE [LARGE SCALE GENOMIC DNA]</scope>
    <source>
        <strain evidence="1">PR1</strain>
    </source>
</reference>
<sequence length="204" mass="22703">MASTKPGKYIGDAGVAKYLEEYKSQTPFYVVRMRVLGALASPNEDLLPVMVMASFWPEDAFPKFVTKDEAEKFFATFMGLWRRMEKLADAEGTLLSARGKLSDLDEAKEVLLKRLEEIEAGFIEGFWGGQDDMKMPSATAALVDGLSDEATAYHALLQDVEGWSDYSPAMRDALHAEVIERDNVVEDAMKALLLLKEKANETAH</sequence>
<dbReference type="OrthoDB" id="7763761at2"/>
<dbReference type="EMBL" id="FLYE01000002">
    <property type="protein sequence ID" value="SCA55525.1"/>
    <property type="molecule type" value="Genomic_DNA"/>
</dbReference>
<protein>
    <submittedName>
        <fullName evidence="1">Uncharacterized protein</fullName>
    </submittedName>
</protein>
<dbReference type="AlphaFoldDB" id="A0A1C3RE38"/>
<gene>
    <name evidence="1" type="ORF">MTBPR1_100166</name>
</gene>
<keyword evidence="2" id="KW-1185">Reference proteome</keyword>
<dbReference type="STRING" id="1867952.MTBPR1_100166"/>
<name>A0A1C3RE38_9PROT</name>
<accession>A0A1C3RE38</accession>
<dbReference type="RefSeq" id="WP_069186232.1">
    <property type="nucleotide sequence ID" value="NZ_FLYE01000002.1"/>
</dbReference>
<organism evidence="1 2">
    <name type="scientific">Candidatus Terasakiella magnetica</name>
    <dbReference type="NCBI Taxonomy" id="1867952"/>
    <lineage>
        <taxon>Bacteria</taxon>
        <taxon>Pseudomonadati</taxon>
        <taxon>Pseudomonadota</taxon>
        <taxon>Alphaproteobacteria</taxon>
        <taxon>Rhodospirillales</taxon>
        <taxon>Terasakiellaceae</taxon>
        <taxon>Terasakiella</taxon>
    </lineage>
</organism>
<evidence type="ECO:0000313" key="2">
    <source>
        <dbReference type="Proteomes" id="UP000231658"/>
    </source>
</evidence>